<dbReference type="InterPro" id="IPR036086">
    <property type="entry name" value="ParB/Sulfiredoxin_sf"/>
</dbReference>
<dbReference type="Proteomes" id="UP000677913">
    <property type="component" value="Unassembled WGS sequence"/>
</dbReference>
<dbReference type="EMBL" id="JAGSXH010000103">
    <property type="protein sequence ID" value="MBS2965826.1"/>
    <property type="molecule type" value="Genomic_DNA"/>
</dbReference>
<name>A0A8J8BF53_9ACTN</name>
<evidence type="ECO:0000313" key="1">
    <source>
        <dbReference type="EMBL" id="MBS2965826.1"/>
    </source>
</evidence>
<reference evidence="1" key="1">
    <citation type="submission" date="2021-04" db="EMBL/GenBank/DDBJ databases">
        <title>Genome based classification of Actinospica acidithermotolerans sp. nov., an actinobacterium isolated from an Indonesian hot spring.</title>
        <authorList>
            <person name="Kusuma A.B."/>
            <person name="Putra K.E."/>
            <person name="Nafisah S."/>
            <person name="Loh J."/>
            <person name="Nouioui I."/>
            <person name="Goodfellow M."/>
        </authorList>
    </citation>
    <scope>NUCLEOTIDE SEQUENCE</scope>
    <source>
        <strain evidence="1">DSM 45618</strain>
    </source>
</reference>
<protein>
    <submittedName>
        <fullName evidence="1">ParB-like nuclease domain-containing protein</fullName>
    </submittedName>
</protein>
<dbReference type="AlphaFoldDB" id="A0A8J8BF53"/>
<dbReference type="RefSeq" id="WP_211470286.1">
    <property type="nucleotide sequence ID" value="NZ_JAGSXH010000103.1"/>
</dbReference>
<dbReference type="CDD" id="cd16387">
    <property type="entry name" value="ParB_N_Srx"/>
    <property type="match status" value="1"/>
</dbReference>
<proteinExistence type="predicted"/>
<accession>A0A8J8BF53</accession>
<evidence type="ECO:0000313" key="2">
    <source>
        <dbReference type="Proteomes" id="UP000677913"/>
    </source>
</evidence>
<keyword evidence="2" id="KW-1185">Reference proteome</keyword>
<comment type="caution">
    <text evidence="1">The sequence shown here is derived from an EMBL/GenBank/DDBJ whole genome shotgun (WGS) entry which is preliminary data.</text>
</comment>
<organism evidence="1 2">
    <name type="scientific">Actinocrinis puniceicyclus</name>
    <dbReference type="NCBI Taxonomy" id="977794"/>
    <lineage>
        <taxon>Bacteria</taxon>
        <taxon>Bacillati</taxon>
        <taxon>Actinomycetota</taxon>
        <taxon>Actinomycetes</taxon>
        <taxon>Catenulisporales</taxon>
        <taxon>Actinospicaceae</taxon>
        <taxon>Actinocrinis</taxon>
    </lineage>
</organism>
<gene>
    <name evidence="1" type="ORF">KGA66_22435</name>
</gene>
<dbReference type="SUPFAM" id="SSF110849">
    <property type="entry name" value="ParB/Sulfiredoxin"/>
    <property type="match status" value="1"/>
</dbReference>
<sequence>MSFGISLIEVCLPVGQPTAPFAITTDQDSITISSANPNLRVISGQAYPTLAATAPNLPPRQVQAVTFLVTTSTSYVQVAHYQGRYFLRDGNHRAAALLLAGITQVPAIVIEAPTFQYVAPPPLGLFDYQVAFSNRPPLVTDFWDTSVAAGGHHPATYKVVRVSAAQFPVPIHA</sequence>